<dbReference type="EMBL" id="WNTK01002177">
    <property type="protein sequence ID" value="KAG9466276.1"/>
    <property type="molecule type" value="Genomic_DNA"/>
</dbReference>
<sequence>MEKDDSAMPMFKDSCWPLKMIWERLIHAYTSDTPPKEWGLQKDDCGFQNWTFNSHNEKYTVLWDNDRSYWKVNTPFGPCLFFIGPLFIDKTRKGLKVPPLFTVIDSENDFLIPAHPLKVKERMSQITHFVVKPYFLNKPE</sequence>
<dbReference type="AlphaFoldDB" id="A0A8J6BFI4"/>
<evidence type="ECO:0000313" key="1">
    <source>
        <dbReference type="EMBL" id="KAG9466276.1"/>
    </source>
</evidence>
<reference evidence="1" key="1">
    <citation type="thesis" date="2020" institute="ProQuest LLC" country="789 East Eisenhower Parkway, Ann Arbor, MI, USA">
        <title>Comparative Genomics and Chromosome Evolution.</title>
        <authorList>
            <person name="Mudd A.B."/>
        </authorList>
    </citation>
    <scope>NUCLEOTIDE SEQUENCE</scope>
    <source>
        <strain evidence="1">HN-11 Male</strain>
        <tissue evidence="1">Kidney and liver</tissue>
    </source>
</reference>
<keyword evidence="2" id="KW-1185">Reference proteome</keyword>
<dbReference type="OrthoDB" id="10380998at2759"/>
<organism evidence="1 2">
    <name type="scientific">Eleutherodactylus coqui</name>
    <name type="common">Puerto Rican coqui</name>
    <dbReference type="NCBI Taxonomy" id="57060"/>
    <lineage>
        <taxon>Eukaryota</taxon>
        <taxon>Metazoa</taxon>
        <taxon>Chordata</taxon>
        <taxon>Craniata</taxon>
        <taxon>Vertebrata</taxon>
        <taxon>Euteleostomi</taxon>
        <taxon>Amphibia</taxon>
        <taxon>Batrachia</taxon>
        <taxon>Anura</taxon>
        <taxon>Neobatrachia</taxon>
        <taxon>Hyloidea</taxon>
        <taxon>Eleutherodactylidae</taxon>
        <taxon>Eleutherodactylinae</taxon>
        <taxon>Eleutherodactylus</taxon>
        <taxon>Eleutherodactylus</taxon>
    </lineage>
</organism>
<protein>
    <submittedName>
        <fullName evidence="1">Uncharacterized protein</fullName>
    </submittedName>
</protein>
<name>A0A8J6BFI4_ELECQ</name>
<comment type="caution">
    <text evidence="1">The sequence shown here is derived from an EMBL/GenBank/DDBJ whole genome shotgun (WGS) entry which is preliminary data.</text>
</comment>
<dbReference type="Proteomes" id="UP000770717">
    <property type="component" value="Unassembled WGS sequence"/>
</dbReference>
<evidence type="ECO:0000313" key="2">
    <source>
        <dbReference type="Proteomes" id="UP000770717"/>
    </source>
</evidence>
<proteinExistence type="predicted"/>
<gene>
    <name evidence="1" type="ORF">GDO78_016884</name>
</gene>
<accession>A0A8J6BFI4</accession>